<evidence type="ECO:0000259" key="4">
    <source>
        <dbReference type="Pfam" id="PF01965"/>
    </source>
</evidence>
<organism evidence="5 6">
    <name type="scientific">Agrococcus jejuensis</name>
    <dbReference type="NCBI Taxonomy" id="399736"/>
    <lineage>
        <taxon>Bacteria</taxon>
        <taxon>Bacillati</taxon>
        <taxon>Actinomycetota</taxon>
        <taxon>Actinomycetes</taxon>
        <taxon>Micrococcales</taxon>
        <taxon>Microbacteriaceae</taxon>
        <taxon>Agrococcus</taxon>
    </lineage>
</organism>
<reference evidence="6" key="1">
    <citation type="submission" date="2016-10" db="EMBL/GenBank/DDBJ databases">
        <authorList>
            <person name="Varghese N."/>
            <person name="Submissions S."/>
        </authorList>
    </citation>
    <scope>NUCLEOTIDE SEQUENCE [LARGE SCALE GENOMIC DNA]</scope>
    <source>
        <strain evidence="6">DSM 22002</strain>
    </source>
</reference>
<comment type="similarity">
    <text evidence="3">Belongs to the peptidase C56 family. HSP31-like subfamily.</text>
</comment>
<dbReference type="GO" id="GO:0019243">
    <property type="term" value="P:methylglyoxal catabolic process to D-lactate via S-lactoyl-glutathione"/>
    <property type="evidence" value="ECO:0007669"/>
    <property type="project" value="TreeGrafter"/>
</dbReference>
<dbReference type="InterPro" id="IPR029062">
    <property type="entry name" value="Class_I_gatase-like"/>
</dbReference>
<dbReference type="GO" id="GO:0019172">
    <property type="term" value="F:glyoxalase III activity"/>
    <property type="evidence" value="ECO:0007669"/>
    <property type="project" value="TreeGrafter"/>
</dbReference>
<dbReference type="GO" id="GO:0005737">
    <property type="term" value="C:cytoplasm"/>
    <property type="evidence" value="ECO:0007669"/>
    <property type="project" value="TreeGrafter"/>
</dbReference>
<dbReference type="PANTHER" id="PTHR48094:SF11">
    <property type="entry name" value="GLUTATHIONE-INDEPENDENT GLYOXALASE HSP31-RELATED"/>
    <property type="match status" value="1"/>
</dbReference>
<gene>
    <name evidence="5" type="ORF">SAMN04489720_3128</name>
</gene>
<evidence type="ECO:0000313" key="5">
    <source>
        <dbReference type="EMBL" id="SDH99431.1"/>
    </source>
</evidence>
<dbReference type="GO" id="GO:0008233">
    <property type="term" value="F:peptidase activity"/>
    <property type="evidence" value="ECO:0007669"/>
    <property type="project" value="UniProtKB-KW"/>
</dbReference>
<evidence type="ECO:0000256" key="2">
    <source>
        <dbReference type="ARBA" id="ARBA00023239"/>
    </source>
</evidence>
<dbReference type="GO" id="GO:0006508">
    <property type="term" value="P:proteolysis"/>
    <property type="evidence" value="ECO:0007669"/>
    <property type="project" value="UniProtKB-KW"/>
</dbReference>
<dbReference type="SUPFAM" id="SSF52317">
    <property type="entry name" value="Class I glutamine amidotransferase-like"/>
    <property type="match status" value="1"/>
</dbReference>
<feature type="domain" description="DJ-1/PfpI" evidence="4">
    <location>
        <begin position="27"/>
        <end position="225"/>
    </location>
</feature>
<keyword evidence="2" id="KW-0456">Lyase</keyword>
<keyword evidence="5" id="KW-0378">Hydrolase</keyword>
<accession>A0A1G8GYR1</accession>
<dbReference type="Pfam" id="PF01965">
    <property type="entry name" value="DJ-1_PfpI"/>
    <property type="match status" value="1"/>
</dbReference>
<keyword evidence="1" id="KW-0346">Stress response</keyword>
<evidence type="ECO:0000256" key="3">
    <source>
        <dbReference type="ARBA" id="ARBA00038493"/>
    </source>
</evidence>
<dbReference type="EMBL" id="LT629695">
    <property type="protein sequence ID" value="SDH99431.1"/>
    <property type="molecule type" value="Genomic_DNA"/>
</dbReference>
<dbReference type="InterPro" id="IPR050325">
    <property type="entry name" value="Prot/Nucl_acid_deglycase"/>
</dbReference>
<dbReference type="Gene3D" id="3.40.50.880">
    <property type="match status" value="1"/>
</dbReference>
<dbReference type="OrthoDB" id="9792284at2"/>
<proteinExistence type="inferred from homology"/>
<name>A0A1G8GYR1_9MICO</name>
<protein>
    <submittedName>
        <fullName evidence="5">Putative intracellular protease/amidase</fullName>
    </submittedName>
</protein>
<dbReference type="InterPro" id="IPR002818">
    <property type="entry name" value="DJ-1/PfpI"/>
</dbReference>
<keyword evidence="5" id="KW-0645">Protease</keyword>
<dbReference type="CDD" id="cd03141">
    <property type="entry name" value="GATase1_Hsp31_like"/>
    <property type="match status" value="1"/>
</dbReference>
<dbReference type="STRING" id="399736.SAMN04489720_3128"/>
<evidence type="ECO:0000313" key="6">
    <source>
        <dbReference type="Proteomes" id="UP000198822"/>
    </source>
</evidence>
<keyword evidence="6" id="KW-1185">Reference proteome</keyword>
<dbReference type="PANTHER" id="PTHR48094">
    <property type="entry name" value="PROTEIN/NUCLEIC ACID DEGLYCASE DJ-1-RELATED"/>
    <property type="match status" value="1"/>
</dbReference>
<dbReference type="AlphaFoldDB" id="A0A1G8GYR1"/>
<sequence length="230" mass="24580">MAKRVLHVVTNVDRYGDSDEPTGLWLSELTHAWEVFEAAGFEQVLVSPTGGAVPLEPRSLAFPNLDATAKAWHADPARMALLQRTAKPSQIDAGDFDAILYTGGHAVMFDFPEDEGLQRLAASIWAHGGVVASVCHGCCGLLDVTLPDGSLLVDGKRLTGFSWTEERLAQVTELVPFDAEAALQARGARYAKAVLPFVPYVVSDGRLVTGQNPASAKATAKRVVEVLAAE</sequence>
<evidence type="ECO:0000256" key="1">
    <source>
        <dbReference type="ARBA" id="ARBA00023016"/>
    </source>
</evidence>
<dbReference type="Proteomes" id="UP000198822">
    <property type="component" value="Chromosome I"/>
</dbReference>
<dbReference type="RefSeq" id="WP_092506534.1">
    <property type="nucleotide sequence ID" value="NZ_LT629695.1"/>
</dbReference>